<comment type="caution">
    <text evidence="1">The sequence shown here is derived from an EMBL/GenBank/DDBJ whole genome shotgun (WGS) entry which is preliminary data.</text>
</comment>
<dbReference type="EMBL" id="CAJVPU010054735">
    <property type="protein sequence ID" value="CAG8767446.1"/>
    <property type="molecule type" value="Genomic_DNA"/>
</dbReference>
<proteinExistence type="predicted"/>
<evidence type="ECO:0000313" key="2">
    <source>
        <dbReference type="Proteomes" id="UP000789702"/>
    </source>
</evidence>
<gene>
    <name evidence="1" type="ORF">DHETER_LOCUS15644</name>
</gene>
<evidence type="ECO:0000313" key="1">
    <source>
        <dbReference type="EMBL" id="CAG8767446.1"/>
    </source>
</evidence>
<accession>A0ACA9QX81</accession>
<sequence length="62" mass="7618">KQSKWHRFMTMPQCIHNKISVGKIVWFTKFILNDRDIIATRRKPYLEDLFMYRVHIIVVNIK</sequence>
<keyword evidence="2" id="KW-1185">Reference proteome</keyword>
<name>A0ACA9QX81_9GLOM</name>
<organism evidence="1 2">
    <name type="scientific">Dentiscutata heterogama</name>
    <dbReference type="NCBI Taxonomy" id="1316150"/>
    <lineage>
        <taxon>Eukaryota</taxon>
        <taxon>Fungi</taxon>
        <taxon>Fungi incertae sedis</taxon>
        <taxon>Mucoromycota</taxon>
        <taxon>Glomeromycotina</taxon>
        <taxon>Glomeromycetes</taxon>
        <taxon>Diversisporales</taxon>
        <taxon>Gigasporaceae</taxon>
        <taxon>Dentiscutata</taxon>
    </lineage>
</organism>
<protein>
    <submittedName>
        <fullName evidence="1">5494_t:CDS:1</fullName>
    </submittedName>
</protein>
<feature type="non-terminal residue" evidence="1">
    <location>
        <position position="62"/>
    </location>
</feature>
<dbReference type="Proteomes" id="UP000789702">
    <property type="component" value="Unassembled WGS sequence"/>
</dbReference>
<reference evidence="1" key="1">
    <citation type="submission" date="2021-06" db="EMBL/GenBank/DDBJ databases">
        <authorList>
            <person name="Kallberg Y."/>
            <person name="Tangrot J."/>
            <person name="Rosling A."/>
        </authorList>
    </citation>
    <scope>NUCLEOTIDE SEQUENCE</scope>
    <source>
        <strain evidence="1">IL203A</strain>
    </source>
</reference>
<feature type="non-terminal residue" evidence="1">
    <location>
        <position position="1"/>
    </location>
</feature>